<dbReference type="EMBL" id="BLLK01000020">
    <property type="protein sequence ID" value="GFH44983.1"/>
    <property type="molecule type" value="Genomic_DNA"/>
</dbReference>
<feature type="compositionally biased region" description="Polar residues" evidence="1">
    <location>
        <begin position="1"/>
        <end position="10"/>
    </location>
</feature>
<name>A0AAD3CG21_9STRA</name>
<keyword evidence="3" id="KW-1185">Reference proteome</keyword>
<feature type="region of interest" description="Disordered" evidence="1">
    <location>
        <begin position="156"/>
        <end position="191"/>
    </location>
</feature>
<comment type="caution">
    <text evidence="2">The sequence shown here is derived from an EMBL/GenBank/DDBJ whole genome shotgun (WGS) entry which is preliminary data.</text>
</comment>
<proteinExistence type="predicted"/>
<feature type="region of interest" description="Disordered" evidence="1">
    <location>
        <begin position="256"/>
        <end position="275"/>
    </location>
</feature>
<accession>A0AAD3CG21</accession>
<reference evidence="2 3" key="1">
    <citation type="journal article" date="2021" name="Sci. Rep.">
        <title>The genome of the diatom Chaetoceros tenuissimus carries an ancient integrated fragment of an extant virus.</title>
        <authorList>
            <person name="Hongo Y."/>
            <person name="Kimura K."/>
            <person name="Takaki Y."/>
            <person name="Yoshida Y."/>
            <person name="Baba S."/>
            <person name="Kobayashi G."/>
            <person name="Nagasaki K."/>
            <person name="Hano T."/>
            <person name="Tomaru Y."/>
        </authorList>
    </citation>
    <scope>NUCLEOTIDE SEQUENCE [LARGE SCALE GENOMIC DNA]</scope>
    <source>
        <strain evidence="2 3">NIES-3715</strain>
    </source>
</reference>
<feature type="compositionally biased region" description="Polar residues" evidence="1">
    <location>
        <begin position="172"/>
        <end position="181"/>
    </location>
</feature>
<evidence type="ECO:0000313" key="3">
    <source>
        <dbReference type="Proteomes" id="UP001054902"/>
    </source>
</evidence>
<feature type="compositionally biased region" description="Basic and acidic residues" evidence="1">
    <location>
        <begin position="256"/>
        <end position="266"/>
    </location>
</feature>
<evidence type="ECO:0000256" key="1">
    <source>
        <dbReference type="SAM" id="MobiDB-lite"/>
    </source>
</evidence>
<gene>
    <name evidence="2" type="ORF">CTEN210_01457</name>
</gene>
<evidence type="ECO:0000313" key="2">
    <source>
        <dbReference type="EMBL" id="GFH44983.1"/>
    </source>
</evidence>
<dbReference type="Proteomes" id="UP001054902">
    <property type="component" value="Unassembled WGS sequence"/>
</dbReference>
<dbReference type="AlphaFoldDB" id="A0AAD3CG21"/>
<sequence length="374" mass="42129">MEPKTNTTECHQIVDSSLPPESRNECIGDISTDTTEKDVSLTTPAASPLDMNVDEDTVSTASQMAEEDELLLANENDASDVESINENADINLQKVELVTDSPDDISDAQETCILPEKEEEQGKEQVSLLFTDDTEEIVSIDDECTDEIVGIRKVASSQSNDDTKVVNDEESSLPSNTGTDVSSINDDDEEDLNLIDNQSEPLLTKEKEDIKANFKIILESIPDKGCFGCEDYTDTEEDRNACIDIFKLVDSIESRDASERDANEKDELSDDSSSNSRKVKFHKDVVTSVRRSPRWTPEEKSFLFYTGREMYSFRMEYILELNEGQDIKHEEWQKFQGRGHLRLFWSLYAAMIDFFSCKAVAQYCCGENTAVETI</sequence>
<feature type="region of interest" description="Disordered" evidence="1">
    <location>
        <begin position="1"/>
        <end position="51"/>
    </location>
</feature>
<organism evidence="2 3">
    <name type="scientific">Chaetoceros tenuissimus</name>
    <dbReference type="NCBI Taxonomy" id="426638"/>
    <lineage>
        <taxon>Eukaryota</taxon>
        <taxon>Sar</taxon>
        <taxon>Stramenopiles</taxon>
        <taxon>Ochrophyta</taxon>
        <taxon>Bacillariophyta</taxon>
        <taxon>Coscinodiscophyceae</taxon>
        <taxon>Chaetocerotophycidae</taxon>
        <taxon>Chaetocerotales</taxon>
        <taxon>Chaetocerotaceae</taxon>
        <taxon>Chaetoceros</taxon>
    </lineage>
</organism>
<protein>
    <submittedName>
        <fullName evidence="2">Uncharacterized protein</fullName>
    </submittedName>
</protein>